<dbReference type="EMBL" id="BTSX01000002">
    <property type="protein sequence ID" value="GMS82976.1"/>
    <property type="molecule type" value="Genomic_DNA"/>
</dbReference>
<feature type="transmembrane region" description="Helical" evidence="1">
    <location>
        <begin position="88"/>
        <end position="115"/>
    </location>
</feature>
<evidence type="ECO:0000256" key="1">
    <source>
        <dbReference type="SAM" id="Phobius"/>
    </source>
</evidence>
<feature type="transmembrane region" description="Helical" evidence="1">
    <location>
        <begin position="50"/>
        <end position="68"/>
    </location>
</feature>
<keyword evidence="1" id="KW-1133">Transmembrane helix</keyword>
<dbReference type="Proteomes" id="UP001432027">
    <property type="component" value="Unassembled WGS sequence"/>
</dbReference>
<keyword evidence="1" id="KW-0472">Membrane</keyword>
<dbReference type="InterPro" id="IPR053220">
    <property type="entry name" value="Nematode_rcpt-like_serp_H"/>
</dbReference>
<comment type="caution">
    <text evidence="2">The sequence shown here is derived from an EMBL/GenBank/DDBJ whole genome shotgun (WGS) entry which is preliminary data.</text>
</comment>
<organism evidence="2 3">
    <name type="scientific">Pristionchus entomophagus</name>
    <dbReference type="NCBI Taxonomy" id="358040"/>
    <lineage>
        <taxon>Eukaryota</taxon>
        <taxon>Metazoa</taxon>
        <taxon>Ecdysozoa</taxon>
        <taxon>Nematoda</taxon>
        <taxon>Chromadorea</taxon>
        <taxon>Rhabditida</taxon>
        <taxon>Rhabditina</taxon>
        <taxon>Diplogasteromorpha</taxon>
        <taxon>Diplogasteroidea</taxon>
        <taxon>Neodiplogasteridae</taxon>
        <taxon>Pristionchus</taxon>
    </lineage>
</organism>
<dbReference type="PANTHER" id="PTHR22941">
    <property type="entry name" value="SERPENTINE RECEPTOR"/>
    <property type="match status" value="1"/>
</dbReference>
<reference evidence="2" key="1">
    <citation type="submission" date="2023-10" db="EMBL/GenBank/DDBJ databases">
        <title>Genome assembly of Pristionchus species.</title>
        <authorList>
            <person name="Yoshida K."/>
            <person name="Sommer R.J."/>
        </authorList>
    </citation>
    <scope>NUCLEOTIDE SEQUENCE</scope>
    <source>
        <strain evidence="2">RS0144</strain>
    </source>
</reference>
<dbReference type="PANTHER" id="PTHR22941:SF26">
    <property type="entry name" value="SERPENTINE RECEPTOR, CLASS H"/>
    <property type="match status" value="1"/>
</dbReference>
<protein>
    <recommendedName>
        <fullName evidence="4">G protein-coupled receptor</fullName>
    </recommendedName>
</protein>
<accession>A0AAV5SHY1</accession>
<sequence length="124" mass="14604">MNSSELSADFQSSVVTFHYYCGAILGSFNMMTCVLILWDTDSRGKSYRKYLFFQQFFSTLADLWMDAYTPFFQVNCRVLYADSALSKIINFSFFLMSYVFIFMQISFAYFACVYYRRNVSSEPK</sequence>
<evidence type="ECO:0008006" key="4">
    <source>
        <dbReference type="Google" id="ProtNLM"/>
    </source>
</evidence>
<keyword evidence="1" id="KW-0812">Transmembrane</keyword>
<evidence type="ECO:0000313" key="3">
    <source>
        <dbReference type="Proteomes" id="UP001432027"/>
    </source>
</evidence>
<dbReference type="AlphaFoldDB" id="A0AAV5SHY1"/>
<name>A0AAV5SHY1_9BILA</name>
<proteinExistence type="predicted"/>
<evidence type="ECO:0000313" key="2">
    <source>
        <dbReference type="EMBL" id="GMS82976.1"/>
    </source>
</evidence>
<gene>
    <name evidence="2" type="ORF">PENTCL1PPCAC_5151</name>
</gene>
<feature type="non-terminal residue" evidence="2">
    <location>
        <position position="124"/>
    </location>
</feature>
<feature type="transmembrane region" description="Helical" evidence="1">
    <location>
        <begin position="17"/>
        <end position="38"/>
    </location>
</feature>
<keyword evidence="3" id="KW-1185">Reference proteome</keyword>